<dbReference type="InterPro" id="IPR004346">
    <property type="entry name" value="CagE_TrbE_VirB"/>
</dbReference>
<dbReference type="Pfam" id="PF05101">
    <property type="entry name" value="VirB3"/>
    <property type="match status" value="1"/>
</dbReference>
<dbReference type="InterPro" id="IPR027417">
    <property type="entry name" value="P-loop_NTPase"/>
</dbReference>
<keyword evidence="4" id="KW-0547">Nucleotide-binding</keyword>
<dbReference type="Gene3D" id="1.20.58.430">
    <property type="entry name" value="Type IV secretion system, VirB5-domain"/>
    <property type="match status" value="1"/>
</dbReference>
<sequence>MTRPSVFMGLPLEAILPIIMVCMVIWGVLHNPFYPLALFGALYFPARMIVHYDFNAFRLHKKVARREADDIKFIPYTRHVDDTIVALEDGSLMRMYRVDGRPFETSDIADLNTWHNKLNITWRSIGDDRVALWTHLVRTATDPVLGGDFHSAFARTLQDRYAEVLREKVLYHNEFYVTLVVRPSSLAGDQVSRFFGRRKNPVEFDQRAIAIMAEKCRDFETLLADAAPERLSIYEHDGILFSKPMEVLHFILTGDRIRVPLLDGRLGQALYQSRVVFGREAAEIRLPHKSQYLGMFGVREYVASTRTGQFNSLLKLDFPFVVTQSFAPLVKQVASERFAKKYKQMTSSDDAGVSQALELLDGQDELMANRFVMGEHHLSISVIDDDPKRLLDRLSIARSAAADTGMVMAREDVALEAAFWAQLPGNFRMRARPAVINSRNFAALSPFYTFPAGRKSGNHWGEAVTLLKTRAGSSFWFNFHRADIGHTLIIGPTGAGKTVLQNFLQAQLEKTGARQIFFDKDRGAEIFVRACGGTYLTLRNGEPTGFAPLKGLAATPENMTFLRQFVRVLVRRETRPLSVAEERLIDEGIDAVMRLPAPARSMGALREMLGYADAEGIGARLERWCAGGALGWAFDGPIDQVSMAARFVGFDMTQFLESPEVRTPTMLYLFHRVYDLLDGQRVVVDIDEFWKALQDEAFRAFAQDGLKTFRKRNAFMVFGTQSPADALRSPIAHSIIEQTATKILLPNSDAKRSDYCDGLGLTEAEYRLIREDLTPESRCFLVKQGHTSIVAKLDLGGMPDELKRTLLGIAASAAIAIVATPAAAQGIPVFDTTNWVQTLATAQRTLQMVEQGKEQIQTATNQLQSLQKLTNMSEIASTLNLPQVRNIVPTNAADVAAIARGDLSQLGSLGTLASNIQSRYGLSATGSSDADAAYAQALKDSTGSAATTAALGQNTLSIAQARTRGLDQLRQQLATARDPKDVMDLQARIAVEQAQLQNDVLKMQAIQMAQAGEGNLAISSALEIRMRKLLALSGLLFVCGCQSAIKVPTAQELVANPQLLAEWQAKCDTGEYSHLDSAEKASLCSTTQEAGMTIAQMKAGKKDSDFFGSMSKRK</sequence>
<keyword evidence="6 9" id="KW-1133">Transmembrane helix</keyword>
<feature type="domain" description="CagE TrbE VirB component of type IV transporter system central" evidence="10">
    <location>
        <begin position="229"/>
        <end position="432"/>
    </location>
</feature>
<protein>
    <recommendedName>
        <fullName evidence="14">Type IV secretion system protein virB4</fullName>
    </recommendedName>
</protein>
<evidence type="ECO:0000256" key="9">
    <source>
        <dbReference type="SAM" id="Phobius"/>
    </source>
</evidence>
<keyword evidence="7" id="KW-0843">Virulence</keyword>
<feature type="domain" description="TraG P-loop" evidence="11">
    <location>
        <begin position="672"/>
        <end position="768"/>
    </location>
</feature>
<feature type="transmembrane region" description="Helical" evidence="9">
    <location>
        <begin position="7"/>
        <end position="27"/>
    </location>
</feature>
<dbReference type="NCBIfam" id="TIGR00929">
    <property type="entry name" value="VirB4_CagE"/>
    <property type="match status" value="1"/>
</dbReference>
<evidence type="ECO:0000256" key="5">
    <source>
        <dbReference type="ARBA" id="ARBA00022840"/>
    </source>
</evidence>
<evidence type="ECO:0000256" key="2">
    <source>
        <dbReference type="ARBA" id="ARBA00006512"/>
    </source>
</evidence>
<name>A0A2A2K1R1_9BILA</name>
<dbReference type="InterPro" id="IPR023220">
    <property type="entry name" value="T4SS_VirB5-domain"/>
</dbReference>
<keyword evidence="8 9" id="KW-0472">Membrane</keyword>
<keyword evidence="5" id="KW-0067">ATP-binding</keyword>
<evidence type="ECO:0000256" key="4">
    <source>
        <dbReference type="ARBA" id="ARBA00022741"/>
    </source>
</evidence>
<dbReference type="SUPFAM" id="SSF101082">
    <property type="entry name" value="Typo IV secretion system protein TraC"/>
    <property type="match status" value="1"/>
</dbReference>
<comment type="subcellular location">
    <subcellularLocation>
        <location evidence="1">Membrane</location>
    </subcellularLocation>
</comment>
<comment type="caution">
    <text evidence="12">The sequence shown here is derived from an EMBL/GenBank/DDBJ whole genome shotgun (WGS) entry which is preliminary data.</text>
</comment>
<dbReference type="GO" id="GO:0016020">
    <property type="term" value="C:membrane"/>
    <property type="evidence" value="ECO:0007669"/>
    <property type="project" value="UniProtKB-SubCell"/>
</dbReference>
<dbReference type="Gene3D" id="3.40.50.300">
    <property type="entry name" value="P-loop containing nucleotide triphosphate hydrolases"/>
    <property type="match status" value="2"/>
</dbReference>
<keyword evidence="13" id="KW-1185">Reference proteome</keyword>
<dbReference type="CDD" id="cd14262">
    <property type="entry name" value="VirB5_like"/>
    <property type="match status" value="1"/>
</dbReference>
<proteinExistence type="inferred from homology"/>
<dbReference type="PANTHER" id="PTHR30121:SF12">
    <property type="entry name" value="TYPE IV SECRETION SYSTEM PROTEIN CAGE"/>
    <property type="match status" value="1"/>
</dbReference>
<dbReference type="EMBL" id="LIAE01009882">
    <property type="protein sequence ID" value="PAV67812.1"/>
    <property type="molecule type" value="Genomic_DNA"/>
</dbReference>
<dbReference type="InterPro" id="IPR051162">
    <property type="entry name" value="T4SS_component"/>
</dbReference>
<dbReference type="Proteomes" id="UP000218231">
    <property type="component" value="Unassembled WGS sequence"/>
</dbReference>
<dbReference type="OrthoDB" id="6424498at2759"/>
<evidence type="ECO:0000256" key="1">
    <source>
        <dbReference type="ARBA" id="ARBA00004370"/>
    </source>
</evidence>
<evidence type="ECO:0000313" key="12">
    <source>
        <dbReference type="EMBL" id="PAV67812.1"/>
    </source>
</evidence>
<accession>A0A2A2K1R1</accession>
<dbReference type="InterPro" id="IPR018145">
    <property type="entry name" value="CagE_TrbE_VirB_cntrl_dom"/>
</dbReference>
<evidence type="ECO:0000259" key="10">
    <source>
        <dbReference type="Pfam" id="PF03135"/>
    </source>
</evidence>
<keyword evidence="3 9" id="KW-0812">Transmembrane</keyword>
<organism evidence="12 13">
    <name type="scientific">Diploscapter pachys</name>
    <dbReference type="NCBI Taxonomy" id="2018661"/>
    <lineage>
        <taxon>Eukaryota</taxon>
        <taxon>Metazoa</taxon>
        <taxon>Ecdysozoa</taxon>
        <taxon>Nematoda</taxon>
        <taxon>Chromadorea</taxon>
        <taxon>Rhabditida</taxon>
        <taxon>Rhabditina</taxon>
        <taxon>Rhabditomorpha</taxon>
        <taxon>Rhabditoidea</taxon>
        <taxon>Rhabditidae</taxon>
        <taxon>Diploscapter</taxon>
    </lineage>
</organism>
<evidence type="ECO:0000313" key="13">
    <source>
        <dbReference type="Proteomes" id="UP000218231"/>
    </source>
</evidence>
<comment type="similarity">
    <text evidence="2">Belongs to the TrbE/VirB4 family.</text>
</comment>
<evidence type="ECO:0000256" key="3">
    <source>
        <dbReference type="ARBA" id="ARBA00022692"/>
    </source>
</evidence>
<dbReference type="InterPro" id="IPR007792">
    <property type="entry name" value="T4SS_VirB3/TrbD/AvhB"/>
</dbReference>
<evidence type="ECO:0000259" key="11">
    <source>
        <dbReference type="Pfam" id="PF19044"/>
    </source>
</evidence>
<evidence type="ECO:0000256" key="6">
    <source>
        <dbReference type="ARBA" id="ARBA00022989"/>
    </source>
</evidence>
<dbReference type="PANTHER" id="PTHR30121">
    <property type="entry name" value="UNCHARACTERIZED PROTEIN YJGR-RELATED"/>
    <property type="match status" value="1"/>
</dbReference>
<dbReference type="Pfam" id="PF19044">
    <property type="entry name" value="P-loop_TraG"/>
    <property type="match status" value="1"/>
</dbReference>
<evidence type="ECO:0000256" key="7">
    <source>
        <dbReference type="ARBA" id="ARBA00023026"/>
    </source>
</evidence>
<evidence type="ECO:0008006" key="14">
    <source>
        <dbReference type="Google" id="ProtNLM"/>
    </source>
</evidence>
<dbReference type="SUPFAM" id="SSF52540">
    <property type="entry name" value="P-loop containing nucleoside triphosphate hydrolases"/>
    <property type="match status" value="1"/>
</dbReference>
<dbReference type="AlphaFoldDB" id="A0A2A2K1R1"/>
<dbReference type="Pfam" id="PF03135">
    <property type="entry name" value="CagE_TrbE_VirB"/>
    <property type="match status" value="1"/>
</dbReference>
<dbReference type="Pfam" id="PF07996">
    <property type="entry name" value="T4SS"/>
    <property type="match status" value="1"/>
</dbReference>
<gene>
    <name evidence="12" type="ORF">WR25_02682</name>
</gene>
<dbReference type="InterPro" id="IPR043964">
    <property type="entry name" value="P-loop_TraG"/>
</dbReference>
<reference evidence="12 13" key="1">
    <citation type="journal article" date="2017" name="Curr. Biol.">
        <title>Genome architecture and evolution of a unichromosomal asexual nematode.</title>
        <authorList>
            <person name="Fradin H."/>
            <person name="Zegar C."/>
            <person name="Gutwein M."/>
            <person name="Lucas J."/>
            <person name="Kovtun M."/>
            <person name="Corcoran D."/>
            <person name="Baugh L.R."/>
            <person name="Kiontke K."/>
            <person name="Gunsalus K."/>
            <person name="Fitch D.H."/>
            <person name="Piano F."/>
        </authorList>
    </citation>
    <scope>NUCLEOTIDE SEQUENCE [LARGE SCALE GENOMIC DNA]</scope>
    <source>
        <strain evidence="12">PF1309</strain>
    </source>
</reference>
<dbReference type="InterPro" id="IPR014158">
    <property type="entry name" value="T4SS_VirB5"/>
</dbReference>
<dbReference type="GO" id="GO:0005524">
    <property type="term" value="F:ATP binding"/>
    <property type="evidence" value="ECO:0007669"/>
    <property type="project" value="UniProtKB-KW"/>
</dbReference>
<evidence type="ECO:0000256" key="8">
    <source>
        <dbReference type="ARBA" id="ARBA00023136"/>
    </source>
</evidence>
<dbReference type="STRING" id="2018661.A0A2A2K1R1"/>